<accession>A0A8S4H606</accession>
<feature type="region of interest" description="Disordered" evidence="1">
    <location>
        <begin position="230"/>
        <end position="284"/>
    </location>
</feature>
<protein>
    <submittedName>
        <fullName evidence="2">(malaria parasite P. vivax) hypothetical protein</fullName>
    </submittedName>
</protein>
<evidence type="ECO:0000313" key="3">
    <source>
        <dbReference type="Proteomes" id="UP000779233"/>
    </source>
</evidence>
<dbReference type="Pfam" id="PF05795">
    <property type="entry name" value="Plasmodium_Vir"/>
    <property type="match status" value="1"/>
</dbReference>
<gene>
    <name evidence="2" type="ORF">PVW1_120007700</name>
</gene>
<reference evidence="2" key="1">
    <citation type="submission" date="2021-09" db="EMBL/GenBank/DDBJ databases">
        <authorList>
            <consortium name="Pathogen Informatics"/>
        </authorList>
    </citation>
    <scope>NUCLEOTIDE SEQUENCE</scope>
    <source>
        <strain evidence="2">PvW1</strain>
    </source>
</reference>
<proteinExistence type="predicted"/>
<dbReference type="InterPro" id="IPR008780">
    <property type="entry name" value="Plasmodium_Vir"/>
</dbReference>
<dbReference type="EMBL" id="CAJZCX010000004">
    <property type="protein sequence ID" value="CAG9473045.1"/>
    <property type="molecule type" value="Genomic_DNA"/>
</dbReference>
<evidence type="ECO:0000313" key="2">
    <source>
        <dbReference type="EMBL" id="CAG9473045.1"/>
    </source>
</evidence>
<feature type="compositionally biased region" description="Basic and acidic residues" evidence="1">
    <location>
        <begin position="255"/>
        <end position="284"/>
    </location>
</feature>
<comment type="caution">
    <text evidence="2">The sequence shown here is derived from an EMBL/GenBank/DDBJ whole genome shotgun (WGS) entry which is preliminary data.</text>
</comment>
<feature type="compositionally biased region" description="Basic and acidic residues" evidence="1">
    <location>
        <begin position="230"/>
        <end position="239"/>
    </location>
</feature>
<dbReference type="Proteomes" id="UP000779233">
    <property type="component" value="Unassembled WGS sequence"/>
</dbReference>
<organism evidence="2 3">
    <name type="scientific">Plasmodium vivax</name>
    <name type="common">malaria parasite P. vivax</name>
    <dbReference type="NCBI Taxonomy" id="5855"/>
    <lineage>
        <taxon>Eukaryota</taxon>
        <taxon>Sar</taxon>
        <taxon>Alveolata</taxon>
        <taxon>Apicomplexa</taxon>
        <taxon>Aconoidasida</taxon>
        <taxon>Haemosporida</taxon>
        <taxon>Plasmodiidae</taxon>
        <taxon>Plasmodium</taxon>
        <taxon>Plasmodium (Plasmodium)</taxon>
    </lineage>
</organism>
<dbReference type="AlphaFoldDB" id="A0A8S4H606"/>
<evidence type="ECO:0000256" key="1">
    <source>
        <dbReference type="SAM" id="MobiDB-lite"/>
    </source>
</evidence>
<dbReference type="VEuPathDB" id="PlasmoDB:PVPAM_020005700"/>
<name>A0A8S4H606_PLAVI</name>
<sequence length="439" mass="51468">MACNGNTTDYFDFKCFSVLFEKFHSNLTDTGREYMREYPQYIKDELNLVATYKNLFETLTSYLTQDHLFQIQTQPVCCNYINYWLNDQIKNKHFTYPESIFEFFKEYTDGYAKKRFGDRSLEKKSCSRYYKYLLNEKFDKMKILYKMYEFYVQNITQNKYYKNKVKCDNLKLIETIYNELRQKDPKDYELHSKLENFKNLIVNPSKPHTLQCDFDISKLMPLPIVTHSEVDDSHKKEQTLELPVPSSTVLPQGENLHESDTSTVLQEKEVPETRDVQEKADPAEVHAQEQVLESIEILDPQRERPHHQLGGQDYRLNLLHKQGLLDFTTRKLEQNRYVSNEQDSIPGGTEGIVDSIKGAFTGMVQNIDPVPVVGVSGGMGALFLLFRYTPVGTFFRGRGYRQRIPTRFDGVYQGFLPGFQGFEEGYFPNDQINIAYKRE</sequence>